<evidence type="ECO:0000313" key="1">
    <source>
        <dbReference type="EMBL" id="CAK7930540.1"/>
    </source>
</evidence>
<evidence type="ECO:0000313" key="2">
    <source>
        <dbReference type="Proteomes" id="UP001162060"/>
    </source>
</evidence>
<dbReference type="Pfam" id="PF10294">
    <property type="entry name" value="Methyltransf_16"/>
    <property type="match status" value="1"/>
</dbReference>
<reference evidence="1" key="1">
    <citation type="submission" date="2024-01" db="EMBL/GenBank/DDBJ databases">
        <authorList>
            <person name="Webb A."/>
        </authorList>
    </citation>
    <scope>NUCLEOTIDE SEQUENCE</scope>
    <source>
        <strain evidence="1">Pm1</strain>
    </source>
</reference>
<protein>
    <submittedName>
        <fullName evidence="1">Uncharacterized protein</fullName>
    </submittedName>
</protein>
<dbReference type="SUPFAM" id="SSF53335">
    <property type="entry name" value="S-adenosyl-L-methionine-dependent methyltransferases"/>
    <property type="match status" value="1"/>
</dbReference>
<dbReference type="PANTHER" id="PTHR14614">
    <property type="entry name" value="HEPATOCELLULAR CARCINOMA-ASSOCIATED ANTIGEN"/>
    <property type="match status" value="1"/>
</dbReference>
<gene>
    <name evidence="1" type="ORF">PM001_LOCUS15690</name>
</gene>
<dbReference type="InterPro" id="IPR029063">
    <property type="entry name" value="SAM-dependent_MTases_sf"/>
</dbReference>
<organism evidence="1 2">
    <name type="scientific">Peronospora matthiolae</name>
    <dbReference type="NCBI Taxonomy" id="2874970"/>
    <lineage>
        <taxon>Eukaryota</taxon>
        <taxon>Sar</taxon>
        <taxon>Stramenopiles</taxon>
        <taxon>Oomycota</taxon>
        <taxon>Peronosporomycetes</taxon>
        <taxon>Peronosporales</taxon>
        <taxon>Peronosporaceae</taxon>
        <taxon>Peronospora</taxon>
    </lineage>
</organism>
<accession>A0AAV1UB22</accession>
<comment type="caution">
    <text evidence="1">The sequence shown here is derived from an EMBL/GenBank/DDBJ whole genome shotgun (WGS) entry which is preliminary data.</text>
</comment>
<dbReference type="PANTHER" id="PTHR14614:SF157">
    <property type="entry name" value="METHYLTRANSFERASE TYPE 12 DOMAIN-CONTAINING PROTEIN"/>
    <property type="match status" value="1"/>
</dbReference>
<proteinExistence type="predicted"/>
<name>A0AAV1UB22_9STRA</name>
<dbReference type="CDD" id="cd02440">
    <property type="entry name" value="AdoMet_MTases"/>
    <property type="match status" value="1"/>
</dbReference>
<dbReference type="Gene3D" id="3.40.50.150">
    <property type="entry name" value="Vaccinia Virus protein VP39"/>
    <property type="match status" value="1"/>
</dbReference>
<dbReference type="InterPro" id="IPR019410">
    <property type="entry name" value="Methyltransf_16"/>
</dbReference>
<dbReference type="Proteomes" id="UP001162060">
    <property type="component" value="Unassembled WGS sequence"/>
</dbReference>
<sequence>MSSFEDKEDYEDFFSTELFVNRDYTTQEFDFGVTKQKLLCSHAASTDHDLTGQVVWPVSAFLAWYLVAHREELAGKTVVELGAGAGLSGLLASQFAAHTALTDGNDIVLELLKENAETNADSSKVQVLPLLWGEAASVEAFERAFPHPVDVLIGADVVCWPNLVKPILQTIKYLLLRSCNPLRAKFCCGFVCRAQSTADLLFKEAAAFGFRFERVQDDVFLPSPRPVDVTSKRALQLIVFALDAHKANWNEPVTFDDGELKNLQTAC</sequence>
<dbReference type="EMBL" id="CAKLBY020000168">
    <property type="protein sequence ID" value="CAK7930540.1"/>
    <property type="molecule type" value="Genomic_DNA"/>
</dbReference>
<dbReference type="AlphaFoldDB" id="A0AAV1UB22"/>